<organism evidence="3 4">
    <name type="scientific">Solanum bulbocastanum</name>
    <name type="common">Wild potato</name>
    <dbReference type="NCBI Taxonomy" id="147425"/>
    <lineage>
        <taxon>Eukaryota</taxon>
        <taxon>Viridiplantae</taxon>
        <taxon>Streptophyta</taxon>
        <taxon>Embryophyta</taxon>
        <taxon>Tracheophyta</taxon>
        <taxon>Spermatophyta</taxon>
        <taxon>Magnoliopsida</taxon>
        <taxon>eudicotyledons</taxon>
        <taxon>Gunneridae</taxon>
        <taxon>Pentapetalae</taxon>
        <taxon>asterids</taxon>
        <taxon>lamiids</taxon>
        <taxon>Solanales</taxon>
        <taxon>Solanaceae</taxon>
        <taxon>Solanoideae</taxon>
        <taxon>Solaneae</taxon>
        <taxon>Solanum</taxon>
    </lineage>
</organism>
<accession>A0AAN8TVN3</accession>
<feature type="region of interest" description="Disordered" evidence="1">
    <location>
        <begin position="687"/>
        <end position="749"/>
    </location>
</feature>
<sequence>MSEVAVEDESIIMKEDLCMEIDPPYKENLATAEDWRKALSKVVPAVVVLRTTACRAFDTESAGCSSATGFVVDKRRGIILTNRHVVKPGPVMAEAMFVNREEIPVYPIYRDPVHDFGFFRYDPGAIQFLSYEEIPLAPDAASVGVEIRVVGNDSGEKVSILAGTLARLDRDAPQYKKWKQQRKVMGHYRSSVPTTHSSGTTQPDPWPLRSIWKSKAAISSLFCGIVSHGGRLTESNFKKWASAYATDALCAREKQSRDGYNDFNTFYMQAASGTKGGSSGSPVIDWQGRAVALNAGSKLSSASAFFLPLERVVRSLKFLQEGGYYSTNTWAAVTIPRGTLQVTFLHKGFDETRRLGVQRETEQLVRNSTPPSETGMLVIDSLVPGGPAHNHLEPGDVLVRMNGEVVTQFLKMETLLDDTVEQKIELQIERGGTPLTVDLLARNFRFNCGLVYVSEQGYMLSRAGVPRHSIIKKFAGEDISRLEDLISVLSKLSRGARVPLEYIHYKQRHQRKDTEATVACTKQSRVGRLTLGETLMIVEWYITIATDAGSSTFMDIPGLLAWELQKSEVFTVNSCFKCLIFSAASLSEDNLQKKGHYYAIVVNSLGLELTMPTTYLYNALWEHICGFLSQFYTSVLVTIDRHEWYAPPQIYKRDDRSGLWTAKLALQQESPLLISGIYPVENHAGSCTSEVSPKDYRPEQVSQESTDGVTTMEISGELVAEGPNAQDDSDNGTKKGRVEENSSEDGNVVADCSLNERREERLDESGSVEDAVLRDYHGAAPVEATSVAERVIEPTLVMFEVHVPSSCMLDGVHSQQFFGTGVIVYHSQTMGLVAVDKNTVAVPVSDVMLSFAAFPIEIPAEVVFLHPFHNFALVAYDPSALGAAAASMVRAAELLPDFGSTFSGVLTDERGRVQALWGSFSTQLKYGSSSSEEHQFVRGIPIYKISQLVDRITSGTEGPPRLINGLRRPMPCIRILEVELYPTLLSKARSFGLSDAWIQALVKKDPLRRQVLRVKGCFAGSKTENLLEQGDMVLAINKQPVTCFRDIEDACQSLDNSSHDDGKLDLTIFRQGNEIELLVGTDVRDGNGAKRAINWCGSILQEPYPAVRALGFLPAEGHGVYVARWCHGSPAHRHGLFALQWIVEVNGKPTPNLDTFVDVTKV</sequence>
<reference evidence="3 4" key="1">
    <citation type="submission" date="2024-02" db="EMBL/GenBank/DDBJ databases">
        <title>de novo genome assembly of Solanum bulbocastanum strain 11H21.</title>
        <authorList>
            <person name="Hosaka A.J."/>
        </authorList>
    </citation>
    <scope>NUCLEOTIDE SEQUENCE [LARGE SCALE GENOMIC DNA]</scope>
    <source>
        <tissue evidence="3">Young leaves</tissue>
    </source>
</reference>
<dbReference type="AlphaFoldDB" id="A0AAN8TVN3"/>
<dbReference type="PROSITE" id="PS50106">
    <property type="entry name" value="PDZ"/>
    <property type="match status" value="1"/>
</dbReference>
<feature type="domain" description="PDZ" evidence="2">
    <location>
        <begin position="342"/>
        <end position="443"/>
    </location>
</feature>
<dbReference type="Gene3D" id="2.30.42.10">
    <property type="match status" value="2"/>
</dbReference>
<comment type="caution">
    <text evidence="3">The sequence shown here is derived from an EMBL/GenBank/DDBJ whole genome shotgun (WGS) entry which is preliminary data.</text>
</comment>
<gene>
    <name evidence="3" type="ORF">RDI58_006972</name>
</gene>
<dbReference type="CDD" id="cd06787">
    <property type="entry name" value="cpPDZ_AthDEGP7-like"/>
    <property type="match status" value="1"/>
</dbReference>
<dbReference type="Proteomes" id="UP001371456">
    <property type="component" value="Unassembled WGS sequence"/>
</dbReference>
<dbReference type="Pfam" id="PF13365">
    <property type="entry name" value="Trypsin_2"/>
    <property type="match status" value="1"/>
</dbReference>
<dbReference type="InterPro" id="IPR009003">
    <property type="entry name" value="Peptidase_S1_PA"/>
</dbReference>
<protein>
    <recommendedName>
        <fullName evidence="2">PDZ domain-containing protein</fullName>
    </recommendedName>
</protein>
<dbReference type="Pfam" id="PF00595">
    <property type="entry name" value="PDZ"/>
    <property type="match status" value="1"/>
</dbReference>
<dbReference type="Pfam" id="PF12812">
    <property type="entry name" value="PDZ_1"/>
    <property type="match status" value="1"/>
</dbReference>
<evidence type="ECO:0000256" key="1">
    <source>
        <dbReference type="SAM" id="MobiDB-lite"/>
    </source>
</evidence>
<dbReference type="Gene3D" id="2.40.10.120">
    <property type="match status" value="1"/>
</dbReference>
<dbReference type="SUPFAM" id="SSF50156">
    <property type="entry name" value="PDZ domain-like"/>
    <property type="match status" value="3"/>
</dbReference>
<dbReference type="InterPro" id="IPR036034">
    <property type="entry name" value="PDZ_sf"/>
</dbReference>
<keyword evidence="4" id="KW-1185">Reference proteome</keyword>
<feature type="compositionally biased region" description="Polar residues" evidence="1">
    <location>
        <begin position="700"/>
        <end position="713"/>
    </location>
</feature>
<evidence type="ECO:0000259" key="2">
    <source>
        <dbReference type="PROSITE" id="PS50106"/>
    </source>
</evidence>
<dbReference type="PANTHER" id="PTHR46366:SF7">
    <property type="entry name" value="PROTEASE DO-LIKE 7"/>
    <property type="match status" value="1"/>
</dbReference>
<name>A0AAN8TVN3_SOLBU</name>
<evidence type="ECO:0000313" key="3">
    <source>
        <dbReference type="EMBL" id="KAK6793519.1"/>
    </source>
</evidence>
<dbReference type="CDD" id="cd06786">
    <property type="entry name" value="cpPDZ1_ScNma111-like"/>
    <property type="match status" value="1"/>
</dbReference>
<feature type="compositionally biased region" description="Basic and acidic residues" evidence="1">
    <location>
        <begin position="731"/>
        <end position="740"/>
    </location>
</feature>
<proteinExistence type="predicted"/>
<dbReference type="PANTHER" id="PTHR46366">
    <property type="entry name" value="PRO-APOPTOTIC SERINE PROTEASE NMA111"/>
    <property type="match status" value="1"/>
</dbReference>
<dbReference type="EMBL" id="JBANQN010000003">
    <property type="protein sequence ID" value="KAK6793519.1"/>
    <property type="molecule type" value="Genomic_DNA"/>
</dbReference>
<dbReference type="SMART" id="SM00228">
    <property type="entry name" value="PDZ"/>
    <property type="match status" value="2"/>
</dbReference>
<dbReference type="InterPro" id="IPR025926">
    <property type="entry name" value="PDZ-like_dom"/>
</dbReference>
<dbReference type="SUPFAM" id="SSF50494">
    <property type="entry name" value="Trypsin-like serine proteases"/>
    <property type="match status" value="1"/>
</dbReference>
<evidence type="ECO:0000313" key="4">
    <source>
        <dbReference type="Proteomes" id="UP001371456"/>
    </source>
</evidence>
<dbReference type="InterPro" id="IPR001478">
    <property type="entry name" value="PDZ"/>
</dbReference>